<keyword evidence="4" id="KW-1185">Reference proteome</keyword>
<dbReference type="Proteomes" id="UP000820818">
    <property type="component" value="Unassembled WGS sequence"/>
</dbReference>
<keyword evidence="1" id="KW-0472">Membrane</keyword>
<organism evidence="3 4">
    <name type="scientific">Daphnia sinensis</name>
    <dbReference type="NCBI Taxonomy" id="1820382"/>
    <lineage>
        <taxon>Eukaryota</taxon>
        <taxon>Metazoa</taxon>
        <taxon>Ecdysozoa</taxon>
        <taxon>Arthropoda</taxon>
        <taxon>Crustacea</taxon>
        <taxon>Branchiopoda</taxon>
        <taxon>Diplostraca</taxon>
        <taxon>Cladocera</taxon>
        <taxon>Anomopoda</taxon>
        <taxon>Daphniidae</taxon>
        <taxon>Daphnia</taxon>
        <taxon>Daphnia similis group</taxon>
    </lineage>
</organism>
<feature type="transmembrane region" description="Helical" evidence="1">
    <location>
        <begin position="68"/>
        <end position="93"/>
    </location>
</feature>
<evidence type="ECO:0000313" key="4">
    <source>
        <dbReference type="Proteomes" id="UP000820818"/>
    </source>
</evidence>
<sequence>MRSTFFKVVALQQVLHGRERSLLMRCFSTQEKLSAGHAHGLARALFHRHRAHSTGGPRHQRSQRGAAVVEFALVLPLLLVLLIGGIDMSLALYDKAVITNASREGARAGIVARNPPISEAEIRQVVQAYTQSALVNFGPHKSQPSVSVEQGSLGADLTLKVSVNYTFQGIGLGDLFSSLGHPGC</sequence>
<dbReference type="EMBL" id="WJBH02000271">
    <property type="protein sequence ID" value="KAI9549778.1"/>
    <property type="molecule type" value="Genomic_DNA"/>
</dbReference>
<protein>
    <recommendedName>
        <fullName evidence="2">TadE-like domain-containing protein</fullName>
    </recommendedName>
</protein>
<name>A0AAD5PLM9_9CRUS</name>
<dbReference type="InterPro" id="IPR012495">
    <property type="entry name" value="TadE-like_dom"/>
</dbReference>
<proteinExistence type="predicted"/>
<evidence type="ECO:0000256" key="1">
    <source>
        <dbReference type="SAM" id="Phobius"/>
    </source>
</evidence>
<evidence type="ECO:0000313" key="3">
    <source>
        <dbReference type="EMBL" id="KAI9549778.1"/>
    </source>
</evidence>
<keyword evidence="1" id="KW-1133">Transmembrane helix</keyword>
<keyword evidence="1" id="KW-0812">Transmembrane</keyword>
<feature type="domain" description="TadE-like" evidence="2">
    <location>
        <begin position="65"/>
        <end position="107"/>
    </location>
</feature>
<accession>A0AAD5PLM9</accession>
<comment type="caution">
    <text evidence="3">The sequence shown here is derived from an EMBL/GenBank/DDBJ whole genome shotgun (WGS) entry which is preliminary data.</text>
</comment>
<evidence type="ECO:0000259" key="2">
    <source>
        <dbReference type="Pfam" id="PF07811"/>
    </source>
</evidence>
<dbReference type="AlphaFoldDB" id="A0AAD5PLM9"/>
<dbReference type="Pfam" id="PF07811">
    <property type="entry name" value="TadE"/>
    <property type="match status" value="1"/>
</dbReference>
<gene>
    <name evidence="3" type="ORF">GHT06_007453</name>
</gene>
<reference evidence="3" key="1">
    <citation type="submission" date="2022-05" db="EMBL/GenBank/DDBJ databases">
        <title>A multi-omics perspective on studying reproductive biology in Daphnia sinensis.</title>
        <authorList>
            <person name="Jia J."/>
        </authorList>
    </citation>
    <scope>NUCLEOTIDE SEQUENCE</scope>
    <source>
        <strain evidence="3">WSL</strain>
    </source>
</reference>